<keyword evidence="13 18" id="KW-0472">Membrane</keyword>
<keyword evidence="5" id="KW-0808">Transferase</keyword>
<dbReference type="Pfam" id="PF00139">
    <property type="entry name" value="Lectin_legB"/>
    <property type="match status" value="1"/>
</dbReference>
<dbReference type="SUPFAM" id="SSF49899">
    <property type="entry name" value="Concanavalin A-like lectins/glucanases"/>
    <property type="match status" value="1"/>
</dbReference>
<evidence type="ECO:0000256" key="8">
    <source>
        <dbReference type="ARBA" id="ARBA00022734"/>
    </source>
</evidence>
<dbReference type="InterPro" id="IPR013320">
    <property type="entry name" value="ConA-like_dom_sf"/>
</dbReference>
<dbReference type="Gene3D" id="2.60.120.200">
    <property type="match status" value="1"/>
</dbReference>
<keyword evidence="7 19" id="KW-0732">Signal</keyword>
<evidence type="ECO:0000256" key="2">
    <source>
        <dbReference type="ARBA" id="ARBA00008536"/>
    </source>
</evidence>
<keyword evidence="9 16" id="KW-0547">Nucleotide-binding</keyword>
<gene>
    <name evidence="21" type="ORF">GOP47_0014403</name>
</gene>
<evidence type="ECO:0000313" key="22">
    <source>
        <dbReference type="Proteomes" id="UP000886520"/>
    </source>
</evidence>
<evidence type="ECO:0000256" key="1">
    <source>
        <dbReference type="ARBA" id="ARBA00004251"/>
    </source>
</evidence>
<comment type="subcellular location">
    <subcellularLocation>
        <location evidence="1">Cell membrane</location>
        <topology evidence="1">Single-pass type I membrane protein</topology>
    </subcellularLocation>
</comment>
<comment type="caution">
    <text evidence="21">The sequence shown here is derived from an EMBL/GenBank/DDBJ whole genome shotgun (WGS) entry which is preliminary data.</text>
</comment>
<feature type="compositionally biased region" description="Low complexity" evidence="17">
    <location>
        <begin position="635"/>
        <end position="645"/>
    </location>
</feature>
<feature type="signal peptide" evidence="19">
    <location>
        <begin position="1"/>
        <end position="24"/>
    </location>
</feature>
<dbReference type="Gene3D" id="1.10.510.10">
    <property type="entry name" value="Transferase(Phosphotransferase) domain 1"/>
    <property type="match status" value="1"/>
</dbReference>
<dbReference type="EMBL" id="JABFUD020000014">
    <property type="protein sequence ID" value="KAI5070060.1"/>
    <property type="molecule type" value="Genomic_DNA"/>
</dbReference>
<proteinExistence type="inferred from homology"/>
<dbReference type="Pfam" id="PF00069">
    <property type="entry name" value="Pkinase"/>
    <property type="match status" value="1"/>
</dbReference>
<feature type="region of interest" description="Disordered" evidence="17">
    <location>
        <begin position="635"/>
        <end position="657"/>
    </location>
</feature>
<sequence>MASLAFSLLIPLLLLATLPPPSLSLTFNYPHMGNSVRQYLIDKGNVSFSPQYVELTWFDNDPSQSAGRVYNQDQLFLWDSATNEAASFNCSFSFSIVLNGNEPADGLAFFLLNPSLSELPEEGKGFWLGLLNATTNNTASASVMAVEFDTYFNTFDPNDNHIGIDINSIASANYSDLSFKLSESSSVFSWVDYSSSENLLEVYATNVSSTKPTSPLVSYSINLAQVLPENVLIGFSAATGAASEYHRLLSWSFNSTSIGNNGVAPAPAPPALVFPISNNKGSKVGLIVGLLSAGIFVSAVLLLLLFGLRIRQRKKQQRSDQPIPSGIDLSGLPSPSAAGLGPREFNYRELSESTDNFGEDFMLGKGGFGTVYKGVLPIDGEVAVKCISQKSAQGEKEFFAEVSIISRIRHKNLVQLKGWCKDKSNLLLVYEYLPNGSLDHYLFSKRSSLILSWSKRYNIVCGLGSALQYLHQECEKVIVHRDIKASNVMLDSNYNAKLGDFGLARQLGEGVEGHTTLTAGTVGYMAPETYGTGRATTQSDVYSYGMVLLEGKLKEASDAILEAAFDDEQLLRTLIVALACVHPEPKLRPSIRLALEALQGRVSLPTIPTFKPVAYYGPPPSTNLFLSATTIGSSCPPASSCSSGPDTDMSEKALLHS</sequence>
<evidence type="ECO:0000256" key="4">
    <source>
        <dbReference type="ARBA" id="ARBA00022475"/>
    </source>
</evidence>
<keyword evidence="4" id="KW-1003">Cell membrane</keyword>
<feature type="binding site" evidence="16">
    <location>
        <position position="385"/>
    </location>
    <ligand>
        <name>ATP</name>
        <dbReference type="ChEBI" id="CHEBI:30616"/>
    </ligand>
</feature>
<comment type="similarity">
    <text evidence="2">In the N-terminal section; belongs to the leguminous lectin family.</text>
</comment>
<organism evidence="21 22">
    <name type="scientific">Adiantum capillus-veneris</name>
    <name type="common">Maidenhair fern</name>
    <dbReference type="NCBI Taxonomy" id="13818"/>
    <lineage>
        <taxon>Eukaryota</taxon>
        <taxon>Viridiplantae</taxon>
        <taxon>Streptophyta</taxon>
        <taxon>Embryophyta</taxon>
        <taxon>Tracheophyta</taxon>
        <taxon>Polypodiopsida</taxon>
        <taxon>Polypodiidae</taxon>
        <taxon>Polypodiales</taxon>
        <taxon>Pteridineae</taxon>
        <taxon>Pteridaceae</taxon>
        <taxon>Vittarioideae</taxon>
        <taxon>Adiantum</taxon>
    </lineage>
</organism>
<feature type="transmembrane region" description="Helical" evidence="18">
    <location>
        <begin position="284"/>
        <end position="308"/>
    </location>
</feature>
<dbReference type="SUPFAM" id="SSF56112">
    <property type="entry name" value="Protein kinase-like (PK-like)"/>
    <property type="match status" value="1"/>
</dbReference>
<evidence type="ECO:0000256" key="14">
    <source>
        <dbReference type="ARBA" id="ARBA00023170"/>
    </source>
</evidence>
<evidence type="ECO:0000256" key="16">
    <source>
        <dbReference type="PROSITE-ProRule" id="PRU10141"/>
    </source>
</evidence>
<keyword evidence="6 18" id="KW-0812">Transmembrane</keyword>
<evidence type="ECO:0000256" key="5">
    <source>
        <dbReference type="ARBA" id="ARBA00022679"/>
    </source>
</evidence>
<evidence type="ECO:0000256" key="3">
    <source>
        <dbReference type="ARBA" id="ARBA00010217"/>
    </source>
</evidence>
<keyword evidence="12 18" id="KW-1133">Transmembrane helix</keyword>
<keyword evidence="11 16" id="KW-0067">ATP-binding</keyword>
<dbReference type="GO" id="GO:0005886">
    <property type="term" value="C:plasma membrane"/>
    <property type="evidence" value="ECO:0007669"/>
    <property type="project" value="UniProtKB-SubCell"/>
</dbReference>
<evidence type="ECO:0000256" key="17">
    <source>
        <dbReference type="SAM" id="MobiDB-lite"/>
    </source>
</evidence>
<dbReference type="CDD" id="cd06899">
    <property type="entry name" value="lectin_legume_LecRK_Arcelin_ConA"/>
    <property type="match status" value="1"/>
</dbReference>
<dbReference type="GO" id="GO:0005524">
    <property type="term" value="F:ATP binding"/>
    <property type="evidence" value="ECO:0007669"/>
    <property type="project" value="UniProtKB-UniRule"/>
</dbReference>
<comment type="similarity">
    <text evidence="3">In the C-terminal section; belongs to the protein kinase superfamily. Ser/Thr protein kinase family.</text>
</comment>
<dbReference type="PROSITE" id="PS00108">
    <property type="entry name" value="PROTEIN_KINASE_ST"/>
    <property type="match status" value="1"/>
</dbReference>
<accession>A0A9D4ZE45</accession>
<dbReference type="Proteomes" id="UP000886520">
    <property type="component" value="Chromosome 14"/>
</dbReference>
<dbReference type="InterPro" id="IPR050528">
    <property type="entry name" value="L-type_Lectin-RKs"/>
</dbReference>
<dbReference type="Gene3D" id="3.30.200.20">
    <property type="entry name" value="Phosphorylase Kinase, domain 1"/>
    <property type="match status" value="1"/>
</dbReference>
<dbReference type="AlphaFoldDB" id="A0A9D4ZE45"/>
<evidence type="ECO:0000256" key="15">
    <source>
        <dbReference type="ARBA" id="ARBA00023180"/>
    </source>
</evidence>
<dbReference type="PROSITE" id="PS00107">
    <property type="entry name" value="PROTEIN_KINASE_ATP"/>
    <property type="match status" value="1"/>
</dbReference>
<evidence type="ECO:0000259" key="20">
    <source>
        <dbReference type="PROSITE" id="PS50011"/>
    </source>
</evidence>
<evidence type="ECO:0000256" key="18">
    <source>
        <dbReference type="SAM" id="Phobius"/>
    </source>
</evidence>
<dbReference type="GO" id="GO:0004672">
    <property type="term" value="F:protein kinase activity"/>
    <property type="evidence" value="ECO:0007669"/>
    <property type="project" value="InterPro"/>
</dbReference>
<dbReference type="InterPro" id="IPR011009">
    <property type="entry name" value="Kinase-like_dom_sf"/>
</dbReference>
<dbReference type="InterPro" id="IPR017441">
    <property type="entry name" value="Protein_kinase_ATP_BS"/>
</dbReference>
<keyword evidence="22" id="KW-1185">Reference proteome</keyword>
<evidence type="ECO:0000256" key="10">
    <source>
        <dbReference type="ARBA" id="ARBA00022777"/>
    </source>
</evidence>
<keyword evidence="15" id="KW-0325">Glycoprotein</keyword>
<evidence type="ECO:0000313" key="21">
    <source>
        <dbReference type="EMBL" id="KAI5070060.1"/>
    </source>
</evidence>
<dbReference type="GO" id="GO:0030246">
    <property type="term" value="F:carbohydrate binding"/>
    <property type="evidence" value="ECO:0007669"/>
    <property type="project" value="UniProtKB-KW"/>
</dbReference>
<evidence type="ECO:0000256" key="6">
    <source>
        <dbReference type="ARBA" id="ARBA00022692"/>
    </source>
</evidence>
<dbReference type="FunFam" id="3.30.200.20:FF:000178">
    <property type="entry name" value="serine/threonine-protein kinase PBS1-like"/>
    <property type="match status" value="1"/>
</dbReference>
<dbReference type="InterPro" id="IPR008271">
    <property type="entry name" value="Ser/Thr_kinase_AS"/>
</dbReference>
<reference evidence="21" key="1">
    <citation type="submission" date="2021-01" db="EMBL/GenBank/DDBJ databases">
        <title>Adiantum capillus-veneris genome.</title>
        <authorList>
            <person name="Fang Y."/>
            <person name="Liao Q."/>
        </authorList>
    </citation>
    <scope>NUCLEOTIDE SEQUENCE</scope>
    <source>
        <strain evidence="21">H3</strain>
        <tissue evidence="21">Leaf</tissue>
    </source>
</reference>
<evidence type="ECO:0000256" key="12">
    <source>
        <dbReference type="ARBA" id="ARBA00022989"/>
    </source>
</evidence>
<dbReference type="OrthoDB" id="4062651at2759"/>
<dbReference type="GO" id="GO:0002229">
    <property type="term" value="P:defense response to oomycetes"/>
    <property type="evidence" value="ECO:0007669"/>
    <property type="project" value="UniProtKB-ARBA"/>
</dbReference>
<dbReference type="PROSITE" id="PS50011">
    <property type="entry name" value="PROTEIN_KINASE_DOM"/>
    <property type="match status" value="1"/>
</dbReference>
<name>A0A9D4ZE45_ADICA</name>
<dbReference type="SMART" id="SM00220">
    <property type="entry name" value="S_TKc"/>
    <property type="match status" value="1"/>
</dbReference>
<protein>
    <recommendedName>
        <fullName evidence="20">Protein kinase domain-containing protein</fullName>
    </recommendedName>
</protein>
<feature type="domain" description="Protein kinase" evidence="20">
    <location>
        <begin position="357"/>
        <end position="607"/>
    </location>
</feature>
<dbReference type="FunFam" id="1.10.510.10:FF:000240">
    <property type="entry name" value="Lectin-domain containing receptor kinase A4.3"/>
    <property type="match status" value="1"/>
</dbReference>
<dbReference type="InterPro" id="IPR001220">
    <property type="entry name" value="Legume_lectin_dom"/>
</dbReference>
<keyword evidence="10" id="KW-0418">Kinase</keyword>
<feature type="chain" id="PRO_5038592686" description="Protein kinase domain-containing protein" evidence="19">
    <location>
        <begin position="25"/>
        <end position="657"/>
    </location>
</feature>
<keyword evidence="8" id="KW-0430">Lectin</keyword>
<evidence type="ECO:0000256" key="7">
    <source>
        <dbReference type="ARBA" id="ARBA00022729"/>
    </source>
</evidence>
<dbReference type="PANTHER" id="PTHR27007">
    <property type="match status" value="1"/>
</dbReference>
<evidence type="ECO:0000256" key="19">
    <source>
        <dbReference type="SAM" id="SignalP"/>
    </source>
</evidence>
<evidence type="ECO:0000256" key="11">
    <source>
        <dbReference type="ARBA" id="ARBA00022840"/>
    </source>
</evidence>
<evidence type="ECO:0000256" key="9">
    <source>
        <dbReference type="ARBA" id="ARBA00022741"/>
    </source>
</evidence>
<evidence type="ECO:0000256" key="13">
    <source>
        <dbReference type="ARBA" id="ARBA00023136"/>
    </source>
</evidence>
<dbReference type="InterPro" id="IPR000719">
    <property type="entry name" value="Prot_kinase_dom"/>
</dbReference>
<keyword evidence="14" id="KW-0675">Receptor</keyword>